<gene>
    <name evidence="2" type="ORF">M9Y10_013341</name>
</gene>
<evidence type="ECO:0000313" key="2">
    <source>
        <dbReference type="EMBL" id="KAK8858240.1"/>
    </source>
</evidence>
<keyword evidence="1" id="KW-1133">Transmembrane helix</keyword>
<protein>
    <submittedName>
        <fullName evidence="2">Uncharacterized protein</fullName>
    </submittedName>
</protein>
<keyword evidence="3" id="KW-1185">Reference proteome</keyword>
<feature type="transmembrane region" description="Helical" evidence="1">
    <location>
        <begin position="64"/>
        <end position="92"/>
    </location>
</feature>
<evidence type="ECO:0000313" key="3">
    <source>
        <dbReference type="Proteomes" id="UP001470230"/>
    </source>
</evidence>
<comment type="caution">
    <text evidence="2">The sequence shown here is derived from an EMBL/GenBank/DDBJ whole genome shotgun (WGS) entry which is preliminary data.</text>
</comment>
<organism evidence="2 3">
    <name type="scientific">Tritrichomonas musculus</name>
    <dbReference type="NCBI Taxonomy" id="1915356"/>
    <lineage>
        <taxon>Eukaryota</taxon>
        <taxon>Metamonada</taxon>
        <taxon>Parabasalia</taxon>
        <taxon>Tritrichomonadida</taxon>
        <taxon>Tritrichomonadidae</taxon>
        <taxon>Tritrichomonas</taxon>
    </lineage>
</organism>
<dbReference type="EMBL" id="JAPFFF010000019">
    <property type="protein sequence ID" value="KAK8858240.1"/>
    <property type="molecule type" value="Genomic_DNA"/>
</dbReference>
<reference evidence="2 3" key="1">
    <citation type="submission" date="2024-04" db="EMBL/GenBank/DDBJ databases">
        <title>Tritrichomonas musculus Genome.</title>
        <authorList>
            <person name="Alves-Ferreira E."/>
            <person name="Grigg M."/>
            <person name="Lorenzi H."/>
            <person name="Galac M."/>
        </authorList>
    </citation>
    <scope>NUCLEOTIDE SEQUENCE [LARGE SCALE GENOMIC DNA]</scope>
    <source>
        <strain evidence="2 3">EAF2021</strain>
    </source>
</reference>
<proteinExistence type="predicted"/>
<keyword evidence="1" id="KW-0812">Transmembrane</keyword>
<name>A0ABR2I753_9EUKA</name>
<sequence>MIYFFIISVLSKKHLKEQQVAGKYCSLSSTRNCYQIKALSFEKKNEDGKKEDDDDNDDENSLDFIFLIAIAAGGLVLVILLIVLVVVIAKMMNRSGRLSRKKSQVESLRVALLDNGDDRPNSPESHSAYVRPESNAALIRPETNTDFARPESNADFAKPDSAFILPESSLEILESSSISSVDIE</sequence>
<accession>A0ABR2I753</accession>
<evidence type="ECO:0000256" key="1">
    <source>
        <dbReference type="SAM" id="Phobius"/>
    </source>
</evidence>
<keyword evidence="1" id="KW-0472">Membrane</keyword>
<dbReference type="Proteomes" id="UP001470230">
    <property type="component" value="Unassembled WGS sequence"/>
</dbReference>